<dbReference type="PANTHER" id="PTHR47758:SF3">
    <property type="entry name" value="SERPENTINE RECEPTOR, CLASS M"/>
    <property type="match status" value="1"/>
</dbReference>
<dbReference type="InterPro" id="IPR019428">
    <property type="entry name" value="7TM_GPCR_serpentine_rcpt_Str"/>
</dbReference>
<keyword evidence="3" id="KW-1185">Reference proteome</keyword>
<dbReference type="Pfam" id="PF10326">
    <property type="entry name" value="7TM_GPCR_Str"/>
    <property type="match status" value="1"/>
</dbReference>
<proteinExistence type="predicted"/>
<dbReference type="PANTHER" id="PTHR47758">
    <property type="entry name" value="SERPENTINE RECEPTOR, CLASS M-RELATED"/>
    <property type="match status" value="1"/>
</dbReference>
<keyword evidence="1" id="KW-0812">Transmembrane</keyword>
<evidence type="ECO:0000256" key="1">
    <source>
        <dbReference type="SAM" id="Phobius"/>
    </source>
</evidence>
<reference evidence="2" key="1">
    <citation type="submission" date="2022-11" db="EMBL/GenBank/DDBJ databases">
        <authorList>
            <person name="Kikuchi T."/>
        </authorList>
    </citation>
    <scope>NUCLEOTIDE SEQUENCE</scope>
    <source>
        <strain evidence="2">PS1010</strain>
    </source>
</reference>
<dbReference type="Proteomes" id="UP001152747">
    <property type="component" value="Unassembled WGS sequence"/>
</dbReference>
<comment type="caution">
    <text evidence="2">The sequence shown here is derived from an EMBL/GenBank/DDBJ whole genome shotgun (WGS) entry which is preliminary data.</text>
</comment>
<dbReference type="SUPFAM" id="SSF81321">
    <property type="entry name" value="Family A G protein-coupled receptor-like"/>
    <property type="match status" value="1"/>
</dbReference>
<name>A0A9P1IPK7_9PELO</name>
<feature type="transmembrane region" description="Helical" evidence="1">
    <location>
        <begin position="48"/>
        <end position="68"/>
    </location>
</feature>
<dbReference type="AlphaFoldDB" id="A0A9P1IPK7"/>
<dbReference type="OrthoDB" id="5792363at2759"/>
<protein>
    <submittedName>
        <fullName evidence="2">Uncharacterized protein</fullName>
    </submittedName>
</protein>
<dbReference type="EMBL" id="CANHGI010000004">
    <property type="protein sequence ID" value="CAI5449613.1"/>
    <property type="molecule type" value="Genomic_DNA"/>
</dbReference>
<keyword evidence="1" id="KW-1133">Transmembrane helix</keyword>
<sequence>MKSQQQLNIVLLVQFTLPFLTIHIPFYLTFIMPLLNISSTEFSVYLPFLYSWCPALNPIIVLIMVKTIRDKILHPGRSSQVQSIIHIKQHT</sequence>
<feature type="transmembrane region" description="Helical" evidence="1">
    <location>
        <begin position="7"/>
        <end position="28"/>
    </location>
</feature>
<evidence type="ECO:0000313" key="3">
    <source>
        <dbReference type="Proteomes" id="UP001152747"/>
    </source>
</evidence>
<gene>
    <name evidence="2" type="ORF">CAMP_LOCUS12250</name>
</gene>
<evidence type="ECO:0000313" key="2">
    <source>
        <dbReference type="EMBL" id="CAI5449613.1"/>
    </source>
</evidence>
<organism evidence="2 3">
    <name type="scientific">Caenorhabditis angaria</name>
    <dbReference type="NCBI Taxonomy" id="860376"/>
    <lineage>
        <taxon>Eukaryota</taxon>
        <taxon>Metazoa</taxon>
        <taxon>Ecdysozoa</taxon>
        <taxon>Nematoda</taxon>
        <taxon>Chromadorea</taxon>
        <taxon>Rhabditida</taxon>
        <taxon>Rhabditina</taxon>
        <taxon>Rhabditomorpha</taxon>
        <taxon>Rhabditoidea</taxon>
        <taxon>Rhabditidae</taxon>
        <taxon>Peloderinae</taxon>
        <taxon>Caenorhabditis</taxon>
    </lineage>
</organism>
<accession>A0A9P1IPK7</accession>
<keyword evidence="1" id="KW-0472">Membrane</keyword>